<name>X1T1T0_9ZZZZ</name>
<gene>
    <name evidence="1" type="ORF">S12H4_14369</name>
</gene>
<dbReference type="EMBL" id="BARW01006848">
    <property type="protein sequence ID" value="GAI81555.1"/>
    <property type="molecule type" value="Genomic_DNA"/>
</dbReference>
<dbReference type="AlphaFoldDB" id="X1T1T0"/>
<evidence type="ECO:0000313" key="1">
    <source>
        <dbReference type="EMBL" id="GAI81555.1"/>
    </source>
</evidence>
<protein>
    <submittedName>
        <fullName evidence="1">Uncharacterized protein</fullName>
    </submittedName>
</protein>
<proteinExistence type="predicted"/>
<accession>X1T1T0</accession>
<sequence length="163" mass="17797">MDSTRQPDVEPDPQTFTWYTDSNKTKIVTGLYGELSVKATTNLDVDSVRVQWTRELWYTHPAGTQFHVAGGDGSDTISISLDTQTKITGSKYTYTLSPMTASYIGKTFTYTWQYDVVAWADDPSGEAAGDDVYVDGSISALWSIDGTLTITAEVNTGALELVA</sequence>
<comment type="caution">
    <text evidence="1">The sequence shown here is derived from an EMBL/GenBank/DDBJ whole genome shotgun (WGS) entry which is preliminary data.</text>
</comment>
<organism evidence="1">
    <name type="scientific">marine sediment metagenome</name>
    <dbReference type="NCBI Taxonomy" id="412755"/>
    <lineage>
        <taxon>unclassified sequences</taxon>
        <taxon>metagenomes</taxon>
        <taxon>ecological metagenomes</taxon>
    </lineage>
</organism>
<reference evidence="1" key="1">
    <citation type="journal article" date="2014" name="Front. Microbiol.">
        <title>High frequency of phylogenetically diverse reductive dehalogenase-homologous genes in deep subseafloor sedimentary metagenomes.</title>
        <authorList>
            <person name="Kawai M."/>
            <person name="Futagami T."/>
            <person name="Toyoda A."/>
            <person name="Takaki Y."/>
            <person name="Nishi S."/>
            <person name="Hori S."/>
            <person name="Arai W."/>
            <person name="Tsubouchi T."/>
            <person name="Morono Y."/>
            <person name="Uchiyama I."/>
            <person name="Ito T."/>
            <person name="Fujiyama A."/>
            <person name="Inagaki F."/>
            <person name="Takami H."/>
        </authorList>
    </citation>
    <scope>NUCLEOTIDE SEQUENCE</scope>
    <source>
        <strain evidence="1">Expedition CK06-06</strain>
    </source>
</reference>